<dbReference type="OrthoDB" id="26838at2759"/>
<feature type="compositionally biased region" description="Low complexity" evidence="1">
    <location>
        <begin position="925"/>
        <end position="940"/>
    </location>
</feature>
<dbReference type="InterPro" id="IPR012337">
    <property type="entry name" value="RNaseH-like_sf"/>
</dbReference>
<gene>
    <name evidence="2" type="ORF">CGI_10021786</name>
</gene>
<feature type="region of interest" description="Disordered" evidence="1">
    <location>
        <begin position="958"/>
        <end position="999"/>
    </location>
</feature>
<accession>K1QXC0</accession>
<sequence length="1024" mass="113753">MEHIGKQVRVFLKDDSRYDGFVHSMDTGTGKLTLHKVTDEDGRRLPGIKHFFNDELHDIYAFENELKPSSKNVTEGLVDKKETGKKLFKTKNVPAHLQRMRDFKPETVLLSNIANTSTEHPVKQDNRSSDYDSSSDPEALEGGTEAPYVLINKVDRKFHDSIDAVLHCSVVGLAMQGVCVGRSGEVCWVQFATDRDVFLFDILELPPECFEEGIKAILENPDVLKVTHDCRLISDYLFHRHNIKLINVFDTQVADVFVDRLFKGGKGGDWPRYVKGLADCALNHLNLEPEQVLNLKTRERLKKHDEEIWATRPISRQLLDALYKNVVHLRPLRQVLIEKMMAEYVAGVDVYLSQVRDSSTKDAKAHQSNLIPMAFEGLRKLMPRLDSYRWGSNRLSAETSNVKGFTDNVLPVQDPKVIISHDSIWHQRPSKGQHMFKQVANQFKFVKEDGTPCRVAEQKFDSTSDSQKLTSVSQNPVSVNQNPASISQNPASVSMKSASVSQGPGCVNQNPASVSQSPDPVSVNYNSVSFGQNPASSSSRYTTSPHISPTKQPAQSSFETTRTQRGGMNASLSSLRGLTDVEKDLEVQKIINQSEEEEVPTGMLIRSVLKQTDPRQLEEREEDSETYEFKPAGVMIFAKKNDKTTTRRQKEVDDLELEMAQYVMENQPMAGSQQEESEYDDWGGTRHRPLVVSQENRDTILKKFLEMAGVEKARRQAELELQGDTLTVPAVHRNSDTQSVPSVHGNSNILQNFAAVRGASSVVSGTVESQTNGQWYLQPYLGRTERPLSDDDQSACGSDTLTQGSTTVSQQLSVRSGHLQQKRCLYRGQISSKARLPETSEESDRNLNISLPSRFESPISHQSHRSVSVPATPANTHEISQQPRNRQEVRGGQPGITDLSRLASILAKNSIRSPSSVGQDPHGVSRSPLSMSSSSRSPNKSDQESSIINRILQDIPASPTSGCSSSTAGVHCSQRNISPASSCRGGITQTSPRKSESVTAALNATDSKIQRIRILAEALKKSEN</sequence>
<name>K1QXC0_MAGGI</name>
<feature type="region of interest" description="Disordered" evidence="1">
    <location>
        <begin position="855"/>
        <end position="895"/>
    </location>
</feature>
<evidence type="ECO:0000256" key="1">
    <source>
        <dbReference type="SAM" id="MobiDB-lite"/>
    </source>
</evidence>
<feature type="region of interest" description="Disordered" evidence="1">
    <location>
        <begin position="784"/>
        <end position="814"/>
    </location>
</feature>
<feature type="compositionally biased region" description="Polar residues" evidence="1">
    <location>
        <begin position="463"/>
        <end position="565"/>
    </location>
</feature>
<feature type="compositionally biased region" description="Basic and acidic residues" evidence="1">
    <location>
        <begin position="120"/>
        <end position="130"/>
    </location>
</feature>
<dbReference type="PANTHER" id="PTHR46628">
    <property type="entry name" value="PIRNA BIOGENESIS PROTEIN EXD1"/>
    <property type="match status" value="1"/>
</dbReference>
<protein>
    <submittedName>
        <fullName evidence="2">Exonuclease 3'-5' domain-containing protein 1</fullName>
    </submittedName>
</protein>
<feature type="region of interest" description="Disordered" evidence="1">
    <location>
        <begin position="910"/>
        <end position="944"/>
    </location>
</feature>
<dbReference type="Pfam" id="PF01612">
    <property type="entry name" value="DNA_pol_A_exo1"/>
    <property type="match status" value="1"/>
</dbReference>
<evidence type="ECO:0000313" key="2">
    <source>
        <dbReference type="EMBL" id="EKC38348.1"/>
    </source>
</evidence>
<dbReference type="GO" id="GO:0034587">
    <property type="term" value="P:piRNA processing"/>
    <property type="evidence" value="ECO:0007669"/>
    <property type="project" value="TreeGrafter"/>
</dbReference>
<dbReference type="GO" id="GO:1990923">
    <property type="term" value="C:PET complex"/>
    <property type="evidence" value="ECO:0007669"/>
    <property type="project" value="TreeGrafter"/>
</dbReference>
<dbReference type="PANTHER" id="PTHR46628:SF1">
    <property type="entry name" value="PIRNA BIOGENESIS PROTEIN EXD1"/>
    <property type="match status" value="1"/>
</dbReference>
<dbReference type="SUPFAM" id="SSF53098">
    <property type="entry name" value="Ribonuclease H-like"/>
    <property type="match status" value="1"/>
</dbReference>
<dbReference type="GO" id="GO:0003676">
    <property type="term" value="F:nucleic acid binding"/>
    <property type="evidence" value="ECO:0007669"/>
    <property type="project" value="InterPro"/>
</dbReference>
<organism evidence="2">
    <name type="scientific">Magallana gigas</name>
    <name type="common">Pacific oyster</name>
    <name type="synonym">Crassostrea gigas</name>
    <dbReference type="NCBI Taxonomy" id="29159"/>
    <lineage>
        <taxon>Eukaryota</taxon>
        <taxon>Metazoa</taxon>
        <taxon>Spiralia</taxon>
        <taxon>Lophotrochozoa</taxon>
        <taxon>Mollusca</taxon>
        <taxon>Bivalvia</taxon>
        <taxon>Autobranchia</taxon>
        <taxon>Pteriomorphia</taxon>
        <taxon>Ostreida</taxon>
        <taxon>Ostreoidea</taxon>
        <taxon>Ostreidae</taxon>
        <taxon>Magallana</taxon>
    </lineage>
</organism>
<feature type="compositionally biased region" description="Polar residues" evidence="1">
    <location>
        <begin position="873"/>
        <end position="884"/>
    </location>
</feature>
<dbReference type="InParanoid" id="K1QXC0"/>
<dbReference type="SMART" id="SM00474">
    <property type="entry name" value="35EXOc"/>
    <property type="match status" value="1"/>
</dbReference>
<dbReference type="GO" id="GO:0008408">
    <property type="term" value="F:3'-5' exonuclease activity"/>
    <property type="evidence" value="ECO:0007669"/>
    <property type="project" value="InterPro"/>
</dbReference>
<feature type="region of interest" description="Disordered" evidence="1">
    <location>
        <begin position="114"/>
        <end position="142"/>
    </location>
</feature>
<feature type="compositionally biased region" description="Polar residues" evidence="1">
    <location>
        <begin position="795"/>
        <end position="814"/>
    </location>
</feature>
<keyword evidence="2" id="KW-0378">Hydrolase</keyword>
<keyword evidence="2" id="KW-0269">Exonuclease</keyword>
<dbReference type="Gene3D" id="3.30.420.10">
    <property type="entry name" value="Ribonuclease H-like superfamily/Ribonuclease H"/>
    <property type="match status" value="1"/>
</dbReference>
<dbReference type="KEGG" id="crg:105346848"/>
<dbReference type="EMBL" id="JH818278">
    <property type="protein sequence ID" value="EKC38348.1"/>
    <property type="molecule type" value="Genomic_DNA"/>
</dbReference>
<reference evidence="2" key="1">
    <citation type="journal article" date="2012" name="Nature">
        <title>The oyster genome reveals stress adaptation and complexity of shell formation.</title>
        <authorList>
            <person name="Zhang G."/>
            <person name="Fang X."/>
            <person name="Guo X."/>
            <person name="Li L."/>
            <person name="Luo R."/>
            <person name="Xu F."/>
            <person name="Yang P."/>
            <person name="Zhang L."/>
            <person name="Wang X."/>
            <person name="Qi H."/>
            <person name="Xiong Z."/>
            <person name="Que H."/>
            <person name="Xie Y."/>
            <person name="Holland P.W."/>
            <person name="Paps J."/>
            <person name="Zhu Y."/>
            <person name="Wu F."/>
            <person name="Chen Y."/>
            <person name="Wang J."/>
            <person name="Peng C."/>
            <person name="Meng J."/>
            <person name="Yang L."/>
            <person name="Liu J."/>
            <person name="Wen B."/>
            <person name="Zhang N."/>
            <person name="Huang Z."/>
            <person name="Zhu Q."/>
            <person name="Feng Y."/>
            <person name="Mount A."/>
            <person name="Hedgecock D."/>
            <person name="Xu Z."/>
            <person name="Liu Y."/>
            <person name="Domazet-Loso T."/>
            <person name="Du Y."/>
            <person name="Sun X."/>
            <person name="Zhang S."/>
            <person name="Liu B."/>
            <person name="Cheng P."/>
            <person name="Jiang X."/>
            <person name="Li J."/>
            <person name="Fan D."/>
            <person name="Wang W."/>
            <person name="Fu W."/>
            <person name="Wang T."/>
            <person name="Wang B."/>
            <person name="Zhang J."/>
            <person name="Peng Z."/>
            <person name="Li Y."/>
            <person name="Li N."/>
            <person name="Wang J."/>
            <person name="Chen M."/>
            <person name="He Y."/>
            <person name="Tan F."/>
            <person name="Song X."/>
            <person name="Zheng Q."/>
            <person name="Huang R."/>
            <person name="Yang H."/>
            <person name="Du X."/>
            <person name="Chen L."/>
            <person name="Yang M."/>
            <person name="Gaffney P.M."/>
            <person name="Wang S."/>
            <person name="Luo L."/>
            <person name="She Z."/>
            <person name="Ming Y."/>
            <person name="Huang W."/>
            <person name="Zhang S."/>
            <person name="Huang B."/>
            <person name="Zhang Y."/>
            <person name="Qu T."/>
            <person name="Ni P."/>
            <person name="Miao G."/>
            <person name="Wang J."/>
            <person name="Wang Q."/>
            <person name="Steinberg C.E."/>
            <person name="Wang H."/>
            <person name="Li N."/>
            <person name="Qian L."/>
            <person name="Zhang G."/>
            <person name="Li Y."/>
            <person name="Yang H."/>
            <person name="Liu X."/>
            <person name="Wang J."/>
            <person name="Yin Y."/>
            <person name="Wang J."/>
        </authorList>
    </citation>
    <scope>NUCLEOTIDE SEQUENCE [LARGE SCALE GENOMIC DNA]</scope>
    <source>
        <strain evidence="2">05x7-T-G4-1.051#20</strain>
    </source>
</reference>
<feature type="region of interest" description="Disordered" evidence="1">
    <location>
        <begin position="458"/>
        <end position="565"/>
    </location>
</feature>
<dbReference type="HOGENOM" id="CLU_295481_0_0_1"/>
<dbReference type="InterPro" id="IPR052144">
    <property type="entry name" value="piRNA_biogenesis_EXD1"/>
</dbReference>
<dbReference type="InterPro" id="IPR036397">
    <property type="entry name" value="RNaseH_sf"/>
</dbReference>
<dbReference type="InterPro" id="IPR002562">
    <property type="entry name" value="3'-5'_exonuclease_dom"/>
</dbReference>
<keyword evidence="2" id="KW-0540">Nuclease</keyword>
<proteinExistence type="predicted"/>
<dbReference type="AlphaFoldDB" id="K1QXC0"/>